<gene>
    <name evidence="1" type="ORF">ABR189_05335</name>
</gene>
<dbReference type="PROSITE" id="PS51257">
    <property type="entry name" value="PROKAR_LIPOPROTEIN"/>
    <property type="match status" value="1"/>
</dbReference>
<keyword evidence="2" id="KW-1185">Reference proteome</keyword>
<dbReference type="EMBL" id="JBEXAC010000001">
    <property type="protein sequence ID" value="MET6996776.1"/>
    <property type="molecule type" value="Genomic_DNA"/>
</dbReference>
<sequence length="586" mass="64723">MKLINKLSLDVIRFGMPLSLLLAGCGDKFTDTNINPNALTDKQIKPAFIMTSVISQSAIKVAETSLTSNVTMCVIPEAMQYTQRDFLEYAVTNTFGWSQLSWSTRDLFKPLSNAVYLETRAAGDADSSFIRGVALVMQSYWFGFNTSGWGDVPYSQAMKGADNVLQPVYDKQIDVFKGILSDLDAANEALTKATAVTSTTMKADALFGGDPMKWRKFANSLRLRFLMRLSEKATEMKAQGVDVAAEFKKIVDDQTKYPIINSSAENAAASFPGNNNVDSWPLGPLTTPTTSEFYRKKPAATIINFLKAHNDPRLTVWFAPTDVQTLVRDKGKDMVIMKDENGVVKRYIKTYSPDIDTSLYVGLKIGLSNPDGYNNNKAEYLNEAAALNSAIYKSGAANPFVSYLAPMYRQDRNALVKSIFISAAEVQFTLAEAAVKGWIPGAALDYYIGGITASLEQYGINNGDVKVYNTQTHKIVAFDKSAFVNSMTAEYNTATNKTEAILTQKWAAAFVTTDGWFDWRRTGFPNIGKNLMNGPQGEKIPVRFMYGDNELNYNGQNANAAIANLAPTTNDQWSKMWLIQGTGKPW</sequence>
<keyword evidence="1" id="KW-0449">Lipoprotein</keyword>
<evidence type="ECO:0000313" key="2">
    <source>
        <dbReference type="Proteomes" id="UP001549749"/>
    </source>
</evidence>
<organism evidence="1 2">
    <name type="scientific">Chitinophaga defluvii</name>
    <dbReference type="NCBI Taxonomy" id="3163343"/>
    <lineage>
        <taxon>Bacteria</taxon>
        <taxon>Pseudomonadati</taxon>
        <taxon>Bacteroidota</taxon>
        <taxon>Chitinophagia</taxon>
        <taxon>Chitinophagales</taxon>
        <taxon>Chitinophagaceae</taxon>
        <taxon>Chitinophaga</taxon>
    </lineage>
</organism>
<dbReference type="Proteomes" id="UP001549749">
    <property type="component" value="Unassembled WGS sequence"/>
</dbReference>
<dbReference type="Pfam" id="PF12771">
    <property type="entry name" value="SusD-like_2"/>
    <property type="match status" value="1"/>
</dbReference>
<dbReference type="InterPro" id="IPR041662">
    <property type="entry name" value="SusD-like_2"/>
</dbReference>
<dbReference type="RefSeq" id="WP_354659417.1">
    <property type="nucleotide sequence ID" value="NZ_JBEXAC010000001.1"/>
</dbReference>
<evidence type="ECO:0000313" key="1">
    <source>
        <dbReference type="EMBL" id="MET6996776.1"/>
    </source>
</evidence>
<protein>
    <submittedName>
        <fullName evidence="1">SusD/RagB family nutrient-binding outer membrane lipoprotein</fullName>
    </submittedName>
</protein>
<dbReference type="SUPFAM" id="SSF48452">
    <property type="entry name" value="TPR-like"/>
    <property type="match status" value="1"/>
</dbReference>
<dbReference type="Gene3D" id="1.25.40.390">
    <property type="match status" value="1"/>
</dbReference>
<accession>A0ABV2T175</accession>
<dbReference type="InterPro" id="IPR011990">
    <property type="entry name" value="TPR-like_helical_dom_sf"/>
</dbReference>
<reference evidence="1 2" key="1">
    <citation type="submission" date="2024-06" db="EMBL/GenBank/DDBJ databases">
        <title>Chitinophaga defluvii sp. nov., isolated from municipal sewage.</title>
        <authorList>
            <person name="Zhang L."/>
        </authorList>
    </citation>
    <scope>NUCLEOTIDE SEQUENCE [LARGE SCALE GENOMIC DNA]</scope>
    <source>
        <strain evidence="1 2">H8</strain>
    </source>
</reference>
<proteinExistence type="predicted"/>
<comment type="caution">
    <text evidence="1">The sequence shown here is derived from an EMBL/GenBank/DDBJ whole genome shotgun (WGS) entry which is preliminary data.</text>
</comment>
<name>A0ABV2T175_9BACT</name>